<protein>
    <submittedName>
        <fullName evidence="2">Glycosyltransferase family 4 protein</fullName>
    </submittedName>
</protein>
<dbReference type="SUPFAM" id="SSF53756">
    <property type="entry name" value="UDP-Glycosyltransferase/glycogen phosphorylase"/>
    <property type="match status" value="1"/>
</dbReference>
<evidence type="ECO:0000259" key="1">
    <source>
        <dbReference type="Pfam" id="PF00534"/>
    </source>
</evidence>
<evidence type="ECO:0000313" key="2">
    <source>
        <dbReference type="EMBL" id="TYB71628.1"/>
    </source>
</evidence>
<dbReference type="RefSeq" id="WP_148367513.1">
    <property type="nucleotide sequence ID" value="NZ_VSKL01000006.1"/>
</dbReference>
<dbReference type="OrthoDB" id="596635at2"/>
<keyword evidence="2" id="KW-0808">Transferase</keyword>
<dbReference type="Pfam" id="PF00534">
    <property type="entry name" value="Glycos_transf_1"/>
    <property type="match status" value="1"/>
</dbReference>
<dbReference type="AlphaFoldDB" id="A0A5D0QT80"/>
<dbReference type="InterPro" id="IPR001296">
    <property type="entry name" value="Glyco_trans_1"/>
</dbReference>
<proteinExistence type="predicted"/>
<sequence>MTIVHVFASFPNASQPYNLKLIKRLIASQVDCKVITFGKSSKQDGLKVHSFKHYNYRWLWYVFIAIKNCKLFFKYKKQAGLRYKKAIFYFGRYATIIKFTPNVIHVHHIQLLQPHLISFFNILNIKPLVSVRGSDVLVRPYRSNKEMTFLLNVFENISYVHTVSEHLKISLDKLTKKTFEFFVIRRTVEVDSKIDDLSYKNNCIKITTIGRLHWTKGYRLALEALFILKNNGIDFEYHICGSYTDEQFDELKFCLNDMGLEKYVTFHGHLNSQDLDQMLRQTTIYLQCSLTEGIPNTLLRALFYRIPIVTSNAGGIPEVFRNKKDGFMVEKGNSSLLAEALDALISNKELMTTIRNSASLINSNYDEEISAYENMYDKITI</sequence>
<dbReference type="EMBL" id="VSKL01000006">
    <property type="protein sequence ID" value="TYB71628.1"/>
    <property type="molecule type" value="Genomic_DNA"/>
</dbReference>
<dbReference type="Gene3D" id="3.40.50.2000">
    <property type="entry name" value="Glycogen Phosphorylase B"/>
    <property type="match status" value="2"/>
</dbReference>
<comment type="caution">
    <text evidence="2">The sequence shown here is derived from an EMBL/GenBank/DDBJ whole genome shotgun (WGS) entry which is preliminary data.</text>
</comment>
<organism evidence="2 3">
    <name type="scientific">Bizionia algoritergicola</name>
    <dbReference type="NCBI Taxonomy" id="291187"/>
    <lineage>
        <taxon>Bacteria</taxon>
        <taxon>Pseudomonadati</taxon>
        <taxon>Bacteroidota</taxon>
        <taxon>Flavobacteriia</taxon>
        <taxon>Flavobacteriales</taxon>
        <taxon>Flavobacteriaceae</taxon>
        <taxon>Bizionia</taxon>
    </lineage>
</organism>
<accession>A0A5D0QT80</accession>
<evidence type="ECO:0000313" key="3">
    <source>
        <dbReference type="Proteomes" id="UP000324358"/>
    </source>
</evidence>
<reference evidence="2 3" key="1">
    <citation type="submission" date="2019-08" db="EMBL/GenBank/DDBJ databases">
        <title>Genomes of Antarctic Bizionia species.</title>
        <authorList>
            <person name="Bowman J.P."/>
        </authorList>
    </citation>
    <scope>NUCLEOTIDE SEQUENCE [LARGE SCALE GENOMIC DNA]</scope>
    <source>
        <strain evidence="2 3">APA-1</strain>
    </source>
</reference>
<feature type="domain" description="Glycosyl transferase family 1" evidence="1">
    <location>
        <begin position="204"/>
        <end position="358"/>
    </location>
</feature>
<keyword evidence="3" id="KW-1185">Reference proteome</keyword>
<gene>
    <name evidence="2" type="ORF">ES675_13830</name>
</gene>
<dbReference type="Proteomes" id="UP000324358">
    <property type="component" value="Unassembled WGS sequence"/>
</dbReference>
<dbReference type="CDD" id="cd03801">
    <property type="entry name" value="GT4_PimA-like"/>
    <property type="match status" value="1"/>
</dbReference>
<dbReference type="GO" id="GO:0016757">
    <property type="term" value="F:glycosyltransferase activity"/>
    <property type="evidence" value="ECO:0007669"/>
    <property type="project" value="InterPro"/>
</dbReference>
<dbReference type="PANTHER" id="PTHR12526">
    <property type="entry name" value="GLYCOSYLTRANSFERASE"/>
    <property type="match status" value="1"/>
</dbReference>
<name>A0A5D0QT80_9FLAO</name>